<organism evidence="3 4">
    <name type="scientific">Cordylochernes scorpioides</name>
    <dbReference type="NCBI Taxonomy" id="51811"/>
    <lineage>
        <taxon>Eukaryota</taxon>
        <taxon>Metazoa</taxon>
        <taxon>Ecdysozoa</taxon>
        <taxon>Arthropoda</taxon>
        <taxon>Chelicerata</taxon>
        <taxon>Arachnida</taxon>
        <taxon>Pseudoscorpiones</taxon>
        <taxon>Cheliferoidea</taxon>
        <taxon>Chernetidae</taxon>
        <taxon>Cordylochernes</taxon>
    </lineage>
</organism>
<evidence type="ECO:0000313" key="4">
    <source>
        <dbReference type="Proteomes" id="UP001235939"/>
    </source>
</evidence>
<keyword evidence="1" id="KW-0143">Chaperone</keyword>
<dbReference type="InterPro" id="IPR051339">
    <property type="entry name" value="DnaJ_subfamily_B"/>
</dbReference>
<gene>
    <name evidence="3" type="ORF">LAZ67_15001538</name>
</gene>
<dbReference type="InterPro" id="IPR008971">
    <property type="entry name" value="HSP40/DnaJ_pept-bd"/>
</dbReference>
<evidence type="ECO:0000256" key="2">
    <source>
        <dbReference type="SAM" id="MobiDB-lite"/>
    </source>
</evidence>
<evidence type="ECO:0000256" key="1">
    <source>
        <dbReference type="ARBA" id="ARBA00023186"/>
    </source>
</evidence>
<accession>A0ABY6L8T2</accession>
<dbReference type="Proteomes" id="UP001235939">
    <property type="component" value="Chromosome 15"/>
</dbReference>
<dbReference type="EMBL" id="CP092877">
    <property type="protein sequence ID" value="UYV77562.1"/>
    <property type="molecule type" value="Genomic_DNA"/>
</dbReference>
<keyword evidence="4" id="KW-1185">Reference proteome</keyword>
<feature type="compositionally biased region" description="Basic residues" evidence="2">
    <location>
        <begin position="1"/>
        <end position="38"/>
    </location>
</feature>
<proteinExistence type="predicted"/>
<name>A0ABY6L8T2_9ARAC</name>
<feature type="region of interest" description="Disordered" evidence="2">
    <location>
        <begin position="1"/>
        <end position="121"/>
    </location>
</feature>
<dbReference type="Gene3D" id="2.60.260.20">
    <property type="entry name" value="Urease metallochaperone UreE, N-terminal domain"/>
    <property type="match status" value="1"/>
</dbReference>
<dbReference type="PANTHER" id="PTHR24078:SF553">
    <property type="entry name" value="DNAJ HOMOLOG SUBFAMILY B MEMBER 5"/>
    <property type="match status" value="1"/>
</dbReference>
<dbReference type="SUPFAM" id="SSF49493">
    <property type="entry name" value="HSP40/DnaJ peptide-binding domain"/>
    <property type="match status" value="1"/>
</dbReference>
<dbReference type="PANTHER" id="PTHR24078">
    <property type="entry name" value="DNAJ HOMOLOG SUBFAMILY C MEMBER"/>
    <property type="match status" value="1"/>
</dbReference>
<feature type="compositionally biased region" description="Polar residues" evidence="2">
    <location>
        <begin position="42"/>
        <end position="106"/>
    </location>
</feature>
<reference evidence="3 4" key="1">
    <citation type="submission" date="2022-01" db="EMBL/GenBank/DDBJ databases">
        <title>A chromosomal length assembly of Cordylochernes scorpioides.</title>
        <authorList>
            <person name="Zeh D."/>
            <person name="Zeh J."/>
        </authorList>
    </citation>
    <scope>NUCLEOTIDE SEQUENCE [LARGE SCALE GENOMIC DNA]</scope>
    <source>
        <strain evidence="3">IN4F17</strain>
        <tissue evidence="3">Whole Body</tissue>
    </source>
</reference>
<sequence>MSRGSSHHARPSRSKATRKRTKKKKRRRRKKKQAKVKRTSNQEKANTTASPTQANHTNNVNSTRGNHTKNINSNNAANSHRTQKTRSTSLVLQKQTIPVNTPQTAHCPNHGGGTGRQQQPLRKMEPVVHTLKTTLEQILTGCTKKVKISRKVVDVTGIEKREEKLVEIQTSSLSWNNNHTSSSQGPGPNILHTAKITIWDALCGDKVIIPTLSGVSINVNSGGVIKPANTCEGDSRTKVWNLGLIRISGVFSSEQCKYVIGAKLLEFGIDFETDIVCVTTDGAQ</sequence>
<evidence type="ECO:0000313" key="3">
    <source>
        <dbReference type="EMBL" id="UYV77562.1"/>
    </source>
</evidence>
<protein>
    <submittedName>
        <fullName evidence="3">DNAJB1</fullName>
    </submittedName>
</protein>